<keyword evidence="7" id="KW-1185">Reference proteome</keyword>
<evidence type="ECO:0000259" key="5">
    <source>
        <dbReference type="PROSITE" id="PS51891"/>
    </source>
</evidence>
<name>A0ABR4BI65_9LECA</name>
<reference evidence="6 7" key="1">
    <citation type="submission" date="2024-09" db="EMBL/GenBank/DDBJ databases">
        <title>Rethinking Asexuality: The Enigmatic Case of Functional Sexual Genes in Lepraria (Stereocaulaceae).</title>
        <authorList>
            <person name="Doellman M."/>
            <person name="Sun Y."/>
            <person name="Barcenas-Pena A."/>
            <person name="Lumbsch H.T."/>
            <person name="Grewe F."/>
        </authorList>
    </citation>
    <scope>NUCLEOTIDE SEQUENCE [LARGE SCALE GENOMIC DNA]</scope>
    <source>
        <strain evidence="6 7">Grewe 0041</strain>
    </source>
</reference>
<evidence type="ECO:0000313" key="7">
    <source>
        <dbReference type="Proteomes" id="UP001590951"/>
    </source>
</evidence>
<dbReference type="Gene3D" id="3.90.1590.10">
    <property type="entry name" value="glutathione-dependent formaldehyde- activating enzyme (gfa)"/>
    <property type="match status" value="1"/>
</dbReference>
<proteinExistence type="inferred from homology"/>
<dbReference type="InterPro" id="IPR011057">
    <property type="entry name" value="Mss4-like_sf"/>
</dbReference>
<evidence type="ECO:0000256" key="2">
    <source>
        <dbReference type="ARBA" id="ARBA00022723"/>
    </source>
</evidence>
<dbReference type="InterPro" id="IPR006913">
    <property type="entry name" value="CENP-V/GFA"/>
</dbReference>
<dbReference type="EMBL" id="JBHFEH010000007">
    <property type="protein sequence ID" value="KAL2056521.1"/>
    <property type="molecule type" value="Genomic_DNA"/>
</dbReference>
<comment type="similarity">
    <text evidence="1">Belongs to the Gfa family.</text>
</comment>
<dbReference type="Proteomes" id="UP001590951">
    <property type="component" value="Unassembled WGS sequence"/>
</dbReference>
<sequence>MSTANPDRYPDYIEGGCLCGAIRYQLALKRDWPPVRHTCQCTQCRKWTGALVAPFLDVKGERLIWHSTSDRGRSHITPTTLDSFLEYSASPGCYRGFCKTCGSTIMWRSDDEPGQVEITLGSVDEEFMLRQVDGELGRLLCEPANGHFWCKNVVKGVTDVMPGKKYEEGSKSEPMAD</sequence>
<protein>
    <recommendedName>
        <fullName evidence="5">CENP-V/GFA domain-containing protein</fullName>
    </recommendedName>
</protein>
<dbReference type="PANTHER" id="PTHR33337">
    <property type="entry name" value="GFA DOMAIN-CONTAINING PROTEIN"/>
    <property type="match status" value="1"/>
</dbReference>
<keyword evidence="4" id="KW-0456">Lyase</keyword>
<dbReference type="SUPFAM" id="SSF51316">
    <property type="entry name" value="Mss4-like"/>
    <property type="match status" value="1"/>
</dbReference>
<keyword evidence="2" id="KW-0479">Metal-binding</keyword>
<dbReference type="PROSITE" id="PS51891">
    <property type="entry name" value="CENP_V_GFA"/>
    <property type="match status" value="1"/>
</dbReference>
<evidence type="ECO:0000256" key="4">
    <source>
        <dbReference type="ARBA" id="ARBA00023239"/>
    </source>
</evidence>
<accession>A0ABR4BI65</accession>
<comment type="caution">
    <text evidence="6">The sequence shown here is derived from an EMBL/GenBank/DDBJ whole genome shotgun (WGS) entry which is preliminary data.</text>
</comment>
<keyword evidence="3" id="KW-0862">Zinc</keyword>
<gene>
    <name evidence="6" type="ORF">ABVK25_002915</name>
</gene>
<evidence type="ECO:0000313" key="6">
    <source>
        <dbReference type="EMBL" id="KAL2056521.1"/>
    </source>
</evidence>
<feature type="domain" description="CENP-V/GFA" evidence="5">
    <location>
        <begin position="13"/>
        <end position="138"/>
    </location>
</feature>
<evidence type="ECO:0000256" key="3">
    <source>
        <dbReference type="ARBA" id="ARBA00022833"/>
    </source>
</evidence>
<organism evidence="6 7">
    <name type="scientific">Lepraria finkii</name>
    <dbReference type="NCBI Taxonomy" id="1340010"/>
    <lineage>
        <taxon>Eukaryota</taxon>
        <taxon>Fungi</taxon>
        <taxon>Dikarya</taxon>
        <taxon>Ascomycota</taxon>
        <taxon>Pezizomycotina</taxon>
        <taxon>Lecanoromycetes</taxon>
        <taxon>OSLEUM clade</taxon>
        <taxon>Lecanoromycetidae</taxon>
        <taxon>Lecanorales</taxon>
        <taxon>Lecanorineae</taxon>
        <taxon>Stereocaulaceae</taxon>
        <taxon>Lepraria</taxon>
    </lineage>
</organism>
<dbReference type="PANTHER" id="PTHR33337:SF40">
    <property type="entry name" value="CENP-V_GFA DOMAIN-CONTAINING PROTEIN-RELATED"/>
    <property type="match status" value="1"/>
</dbReference>
<evidence type="ECO:0000256" key="1">
    <source>
        <dbReference type="ARBA" id="ARBA00005495"/>
    </source>
</evidence>
<dbReference type="Pfam" id="PF04828">
    <property type="entry name" value="GFA"/>
    <property type="match status" value="1"/>
</dbReference>